<name>A0A2T5BSK6_9RHOB</name>
<keyword evidence="1" id="KW-0503">Monooxygenase</keyword>
<dbReference type="OrthoDB" id="1122317at2"/>
<sequence>MQVVTLSYFRYDNWASRFEAFTQMARARYALRNVEGLEFFKLMGTGSDAGFTPVPNVNVNAILAVWKDMETAKKAVHDNLTYRIWRDHSCEMWTLYMAATSARGRWSGAEPFTPQMKEKRGPLAVLTRATLKLPVALQFWKEVPDIQDMVKEDPDVVFKMGMAEVPWVQQVTFSIWPNAKVMNKFARGDCPHARAIQNVRDGNWFKEELYARFRILEDEGTWEGKSPLEKLKAEKTEEEAA</sequence>
<dbReference type="EMBL" id="QAAA01000007">
    <property type="protein sequence ID" value="PTN02324.1"/>
    <property type="molecule type" value="Genomic_DNA"/>
</dbReference>
<dbReference type="Proteomes" id="UP000243859">
    <property type="component" value="Unassembled WGS sequence"/>
</dbReference>
<reference evidence="1 2" key="1">
    <citation type="submission" date="2018-04" db="EMBL/GenBank/DDBJ databases">
        <title>Genomic Encyclopedia of Archaeal and Bacterial Type Strains, Phase II (KMG-II): from individual species to whole genera.</title>
        <authorList>
            <person name="Goeker M."/>
        </authorList>
    </citation>
    <scope>NUCLEOTIDE SEQUENCE [LARGE SCALE GENOMIC DNA]</scope>
    <source>
        <strain evidence="1 2">DSM 18064</strain>
    </source>
</reference>
<dbReference type="GO" id="GO:0004497">
    <property type="term" value="F:monooxygenase activity"/>
    <property type="evidence" value="ECO:0007669"/>
    <property type="project" value="UniProtKB-KW"/>
</dbReference>
<evidence type="ECO:0000313" key="1">
    <source>
        <dbReference type="EMBL" id="PTN02324.1"/>
    </source>
</evidence>
<dbReference type="AlphaFoldDB" id="A0A2T5BSK6"/>
<dbReference type="NCBIfam" id="NF045923">
    <property type="entry name" value="SpheroidMoxCrtARhod"/>
    <property type="match status" value="1"/>
</dbReference>
<keyword evidence="1" id="KW-0560">Oxidoreductase</keyword>
<dbReference type="CDD" id="cd21650">
    <property type="entry name" value="CrtA-like"/>
    <property type="match status" value="1"/>
</dbReference>
<organism evidence="1 2">
    <name type="scientific">Rhodovulum imhoffii</name>
    <dbReference type="NCBI Taxonomy" id="365340"/>
    <lineage>
        <taxon>Bacteria</taxon>
        <taxon>Pseudomonadati</taxon>
        <taxon>Pseudomonadota</taxon>
        <taxon>Alphaproteobacteria</taxon>
        <taxon>Rhodobacterales</taxon>
        <taxon>Paracoccaceae</taxon>
        <taxon>Rhodovulum</taxon>
    </lineage>
</organism>
<dbReference type="InterPro" id="IPR049574">
    <property type="entry name" value="CrtA-like"/>
</dbReference>
<protein>
    <submittedName>
        <fullName evidence="1">Spheroidene monooxygenase</fullName>
    </submittedName>
</protein>
<evidence type="ECO:0000313" key="2">
    <source>
        <dbReference type="Proteomes" id="UP000243859"/>
    </source>
</evidence>
<dbReference type="RefSeq" id="WP_107892041.1">
    <property type="nucleotide sequence ID" value="NZ_NHSI01000036.1"/>
</dbReference>
<comment type="caution">
    <text evidence="1">The sequence shown here is derived from an EMBL/GenBank/DDBJ whole genome shotgun (WGS) entry which is preliminary data.</text>
</comment>
<proteinExistence type="predicted"/>
<accession>A0A2T5BSK6</accession>
<gene>
    <name evidence="1" type="ORF">C8N32_10790</name>
</gene>
<keyword evidence="2" id="KW-1185">Reference proteome</keyword>